<proteinExistence type="predicted"/>
<dbReference type="Pfam" id="PF00646">
    <property type="entry name" value="F-box"/>
    <property type="match status" value="2"/>
</dbReference>
<dbReference type="InterPro" id="IPR036047">
    <property type="entry name" value="F-box-like_dom_sf"/>
</dbReference>
<dbReference type="OrthoDB" id="1722980at2759"/>
<gene>
    <name evidence="2" type="ORF">H5410_019450</name>
</gene>
<organism evidence="2 3">
    <name type="scientific">Solanum commersonii</name>
    <name type="common">Commerson's wild potato</name>
    <name type="synonym">Commerson's nightshade</name>
    <dbReference type="NCBI Taxonomy" id="4109"/>
    <lineage>
        <taxon>Eukaryota</taxon>
        <taxon>Viridiplantae</taxon>
        <taxon>Streptophyta</taxon>
        <taxon>Embryophyta</taxon>
        <taxon>Tracheophyta</taxon>
        <taxon>Spermatophyta</taxon>
        <taxon>Magnoliopsida</taxon>
        <taxon>eudicotyledons</taxon>
        <taxon>Gunneridae</taxon>
        <taxon>Pentapetalae</taxon>
        <taxon>asterids</taxon>
        <taxon>lamiids</taxon>
        <taxon>Solanales</taxon>
        <taxon>Solanaceae</taxon>
        <taxon>Solanoideae</taxon>
        <taxon>Solaneae</taxon>
        <taxon>Solanum</taxon>
    </lineage>
</organism>
<protein>
    <recommendedName>
        <fullName evidence="1">F-box domain-containing protein</fullName>
    </recommendedName>
</protein>
<reference evidence="2 3" key="1">
    <citation type="submission" date="2020-09" db="EMBL/GenBank/DDBJ databases">
        <title>De no assembly of potato wild relative species, Solanum commersonii.</title>
        <authorList>
            <person name="Cho K."/>
        </authorList>
    </citation>
    <scope>NUCLEOTIDE SEQUENCE [LARGE SCALE GENOMIC DNA]</scope>
    <source>
        <strain evidence="2">LZ3.2</strain>
        <tissue evidence="2">Leaf</tissue>
    </source>
</reference>
<sequence>MIPDSKRVDADIEDRFSALPRNLVDDILRLLPVHDASRTSIFSKNWRYTWAAHPNLMLDKTFCSKLAVKSQSVLKETIDMILLQHIGEIVKFDLDVSGVQLCSYADIDRWMLYVTRYGVKELALFMQRILITLTVLRLIEITFVPATEFYAIKTPLLLLNAGTVPKGLHYTLNCLWHLKLGVNFNKLGQTCYTLELIKSFPNLSKLEIWDNAFGDPDEAVMKYLDTPSRGLLFAHAPSLSRMSIKPKNASSSKEELNVATEVDVEDRFSALPRHLIDDILMLLPVHDAARTSILSKIWRYTWAALPNLMLDKHFFNELATNSLNEIVEVNLLQHIGDIVKIVLDFARVNLLSFADIDRWMLYVTRKGVNELILAGLRNRNYRIPSHWLGSSTNPIRVERSQLGKLLSSVPRLEGLSLSFVLLEILSAGTIQTSLPFMLNCLCHPSLNLCFGRKGQTSYAVELIKSSPNLSKLEISLIDSTTSDNVEEVLKYLNSMVFLNQPLHSVKDVVMHAFEGSKVEMLFVKLLFACTPSLIRMQVNAFDLEEGRDIATELMDFPRASPKAELICTLCTY</sequence>
<evidence type="ECO:0000313" key="2">
    <source>
        <dbReference type="EMBL" id="KAG5608169.1"/>
    </source>
</evidence>
<evidence type="ECO:0000313" key="3">
    <source>
        <dbReference type="Proteomes" id="UP000824120"/>
    </source>
</evidence>
<name>A0A9J5Z5M7_SOLCO</name>
<dbReference type="Proteomes" id="UP000824120">
    <property type="component" value="Chromosome 4"/>
</dbReference>
<accession>A0A9J5Z5M7</accession>
<dbReference type="PANTHER" id="PTHR31639">
    <property type="entry name" value="F-BOX PROTEIN-LIKE"/>
    <property type="match status" value="1"/>
</dbReference>
<dbReference type="AlphaFoldDB" id="A0A9J5Z5M7"/>
<dbReference type="EMBL" id="JACXVP010000004">
    <property type="protein sequence ID" value="KAG5608169.1"/>
    <property type="molecule type" value="Genomic_DNA"/>
</dbReference>
<feature type="domain" description="F-box" evidence="1">
    <location>
        <begin position="19"/>
        <end position="60"/>
    </location>
</feature>
<evidence type="ECO:0000259" key="1">
    <source>
        <dbReference type="SMART" id="SM00256"/>
    </source>
</evidence>
<dbReference type="PANTHER" id="PTHR31639:SF333">
    <property type="entry name" value="F-BOX DOMAIN, FBD DOMAIN, LEUCINE-RICH REPEAT DOMAIN, L DOMAIN-LIKE PROTEIN-RELATED"/>
    <property type="match status" value="1"/>
</dbReference>
<comment type="caution">
    <text evidence="2">The sequence shown here is derived from an EMBL/GenBank/DDBJ whole genome shotgun (WGS) entry which is preliminary data.</text>
</comment>
<dbReference type="InterPro" id="IPR001810">
    <property type="entry name" value="F-box_dom"/>
</dbReference>
<keyword evidence="3" id="KW-1185">Reference proteome</keyword>
<dbReference type="SMART" id="SM00256">
    <property type="entry name" value="FBOX"/>
    <property type="match status" value="2"/>
</dbReference>
<feature type="domain" description="F-box" evidence="1">
    <location>
        <begin position="271"/>
        <end position="312"/>
    </location>
</feature>
<dbReference type="SUPFAM" id="SSF81383">
    <property type="entry name" value="F-box domain"/>
    <property type="match status" value="2"/>
</dbReference>